<keyword evidence="3" id="KW-1133">Transmembrane helix</keyword>
<evidence type="ECO:0000256" key="3">
    <source>
        <dbReference type="SAM" id="Phobius"/>
    </source>
</evidence>
<keyword evidence="3" id="KW-0472">Membrane</keyword>
<name>A0A813MUX0_ADIRI</name>
<dbReference type="Proteomes" id="UP000663852">
    <property type="component" value="Unassembled WGS sequence"/>
</dbReference>
<feature type="region of interest" description="Disordered" evidence="2">
    <location>
        <begin position="1"/>
        <end position="33"/>
    </location>
</feature>
<organism evidence="4 5">
    <name type="scientific">Adineta ricciae</name>
    <name type="common">Rotifer</name>
    <dbReference type="NCBI Taxonomy" id="249248"/>
    <lineage>
        <taxon>Eukaryota</taxon>
        <taxon>Metazoa</taxon>
        <taxon>Spiralia</taxon>
        <taxon>Gnathifera</taxon>
        <taxon>Rotifera</taxon>
        <taxon>Eurotatoria</taxon>
        <taxon>Bdelloidea</taxon>
        <taxon>Adinetida</taxon>
        <taxon>Adinetidae</taxon>
        <taxon>Adineta</taxon>
    </lineage>
</organism>
<evidence type="ECO:0000313" key="4">
    <source>
        <dbReference type="EMBL" id="CAF0728709.1"/>
    </source>
</evidence>
<dbReference type="AlphaFoldDB" id="A0A813MUX0"/>
<reference evidence="4" key="1">
    <citation type="submission" date="2021-02" db="EMBL/GenBank/DDBJ databases">
        <authorList>
            <person name="Nowell W R."/>
        </authorList>
    </citation>
    <scope>NUCLEOTIDE SEQUENCE</scope>
</reference>
<feature type="coiled-coil region" evidence="1">
    <location>
        <begin position="208"/>
        <end position="270"/>
    </location>
</feature>
<sequence>MNLSHKWFERDKSMDAQRRFPGTGPILPDLPRSPQPPIIASPTSSQLVPVDARFPPSMLPPINAQSTPNPTLLPLRTGIPAPMFDDSLNQSLYKVKQLESRLQMTEISNRALLEEVIRLQTELFNAIRQSQTVLQEERLARQQIENNIRIQNDVILQLTARIKRNENTFIDEHQASLTATASVRGLEQQLIAMQKDNFLRRDTQAISVEGIRKQIDENSLQREQLEKTQVHIGEEIRATRSRLELDSANINLLTNEVRQKTRKLEDDQRLTNDLVRKQQETMNAGDLLFNSFRAATDQKLNEYRDLFNEIRTRLDFEREDRRLVETQLTSKVSDLQSSINSTRSTQTEIVKTMENMRRESVNQVEQTQVRLRQEISDTNAQTIQRTTDKLERLRDEFEYKAKDIEKNQQIENEQRQRQLQAFQSDIEQQMDVLKSTTHDEQSKIYNEMRDTTRKNAESLRKLNDGITLIEQQTDESRRKIEKVLDAEIKSRKHQYKELADNITKSEEKSAHQLTAIQSSINNINTRMADLRDLSTKPEIININRRLDTIEHSQREAEGNIHAINNNLGDIVTRHTATDARVQQNEDKIKGGAQAVRDLTTRVSSLPTTDDLAAVRRDLNEKIRNDLQKSIQQHDEITSQTFTKHEQRVNSLRVDLNLLEEQMTQRINNTEQQLSNQMRDKQTDLDMWRRDVDQKMVRLMNLRETMPQEIFNLNEKIAATRQECMKFCQEEHFRMKSDMERNTRKDHGLTQRSVPIAPASKPTPRDDDYDDDSDYKKKLKNDVEEVLYSQLFASLDCLLFILMMNSCITTICGLLITYLTVLTTIIYGESIHGVPLTKDEAVALTRDHFGRVEPDSLMNGFFPVWAVIQLILAGIFIVVFLLGVLCYCLGFREKKPEKVTDGEDQAKENLYTKK</sequence>
<protein>
    <submittedName>
        <fullName evidence="4">Uncharacterized protein</fullName>
    </submittedName>
</protein>
<feature type="coiled-coil region" evidence="1">
    <location>
        <begin position="361"/>
        <end position="407"/>
    </location>
</feature>
<feature type="transmembrane region" description="Helical" evidence="3">
    <location>
        <begin position="863"/>
        <end position="888"/>
    </location>
</feature>
<dbReference type="InterPro" id="IPR029512">
    <property type="entry name" value="CCDC154"/>
</dbReference>
<dbReference type="PANTHER" id="PTHR35153">
    <property type="entry name" value="COILED-COIL DOMAIN-CONTAINING PROTEIN 154"/>
    <property type="match status" value="1"/>
</dbReference>
<feature type="transmembrane region" description="Helical" evidence="3">
    <location>
        <begin position="785"/>
        <end position="803"/>
    </location>
</feature>
<feature type="coiled-coil region" evidence="1">
    <location>
        <begin position="95"/>
        <end position="147"/>
    </location>
</feature>
<feature type="coiled-coil region" evidence="1">
    <location>
        <begin position="619"/>
        <end position="679"/>
    </location>
</feature>
<feature type="region of interest" description="Disordered" evidence="2">
    <location>
        <begin position="737"/>
        <end position="772"/>
    </location>
</feature>
<dbReference type="OrthoDB" id="9445857at2759"/>
<evidence type="ECO:0000256" key="1">
    <source>
        <dbReference type="SAM" id="Coils"/>
    </source>
</evidence>
<feature type="compositionally biased region" description="Basic and acidic residues" evidence="2">
    <location>
        <begin position="737"/>
        <end position="748"/>
    </location>
</feature>
<proteinExistence type="predicted"/>
<evidence type="ECO:0000256" key="2">
    <source>
        <dbReference type="SAM" id="MobiDB-lite"/>
    </source>
</evidence>
<keyword evidence="1" id="KW-0175">Coiled coil</keyword>
<accession>A0A813MUX0</accession>
<feature type="transmembrane region" description="Helical" evidence="3">
    <location>
        <begin position="810"/>
        <end position="827"/>
    </location>
</feature>
<dbReference type="PANTHER" id="PTHR35153:SF1">
    <property type="entry name" value="COILED-COIL DOMAIN-CONTAINING PROTEIN 154"/>
    <property type="match status" value="1"/>
</dbReference>
<keyword evidence="3" id="KW-0812">Transmembrane</keyword>
<gene>
    <name evidence="4" type="ORF">EDS130_LOCUS933</name>
</gene>
<dbReference type="EMBL" id="CAJNOJ010000002">
    <property type="protein sequence ID" value="CAF0728709.1"/>
    <property type="molecule type" value="Genomic_DNA"/>
</dbReference>
<evidence type="ECO:0000313" key="5">
    <source>
        <dbReference type="Proteomes" id="UP000663852"/>
    </source>
</evidence>
<feature type="compositionally biased region" description="Basic and acidic residues" evidence="2">
    <location>
        <begin position="1"/>
        <end position="18"/>
    </location>
</feature>
<comment type="caution">
    <text evidence="4">The sequence shown here is derived from an EMBL/GenBank/DDBJ whole genome shotgun (WGS) entry which is preliminary data.</text>
</comment>